<reference evidence="2" key="2">
    <citation type="journal article" date="2015" name="Data Brief">
        <title>Shoot transcriptome of the giant reed, Arundo donax.</title>
        <authorList>
            <person name="Barrero R.A."/>
            <person name="Guerrero F.D."/>
            <person name="Moolhuijzen P."/>
            <person name="Goolsby J.A."/>
            <person name="Tidwell J."/>
            <person name="Bellgard S.E."/>
            <person name="Bellgard M.I."/>
        </authorList>
    </citation>
    <scope>NUCLEOTIDE SEQUENCE</scope>
    <source>
        <tissue evidence="2">Shoot tissue taken approximately 20 cm above the soil surface</tissue>
    </source>
</reference>
<organism evidence="2">
    <name type="scientific">Arundo donax</name>
    <name type="common">Giant reed</name>
    <name type="synonym">Donax arundinaceus</name>
    <dbReference type="NCBI Taxonomy" id="35708"/>
    <lineage>
        <taxon>Eukaryota</taxon>
        <taxon>Viridiplantae</taxon>
        <taxon>Streptophyta</taxon>
        <taxon>Embryophyta</taxon>
        <taxon>Tracheophyta</taxon>
        <taxon>Spermatophyta</taxon>
        <taxon>Magnoliopsida</taxon>
        <taxon>Liliopsida</taxon>
        <taxon>Poales</taxon>
        <taxon>Poaceae</taxon>
        <taxon>PACMAD clade</taxon>
        <taxon>Arundinoideae</taxon>
        <taxon>Arundineae</taxon>
        <taxon>Arundo</taxon>
    </lineage>
</organism>
<sequence length="55" mass="6188">MRCKSKGGHQPYSGSPACRRGEKSHGRRKDQGKCGMVPRIQDRIWNGNSWEGTQS</sequence>
<feature type="compositionally biased region" description="Basic and acidic residues" evidence="1">
    <location>
        <begin position="19"/>
        <end position="32"/>
    </location>
</feature>
<reference evidence="2" key="1">
    <citation type="submission" date="2014-09" db="EMBL/GenBank/DDBJ databases">
        <authorList>
            <person name="Magalhaes I.L.F."/>
            <person name="Oliveira U."/>
            <person name="Santos F.R."/>
            <person name="Vidigal T.H.D.A."/>
            <person name="Brescovit A.D."/>
            <person name="Santos A.J."/>
        </authorList>
    </citation>
    <scope>NUCLEOTIDE SEQUENCE</scope>
    <source>
        <tissue evidence="2">Shoot tissue taken approximately 20 cm above the soil surface</tissue>
    </source>
</reference>
<evidence type="ECO:0000313" key="2">
    <source>
        <dbReference type="EMBL" id="JAD25518.1"/>
    </source>
</evidence>
<protein>
    <submittedName>
        <fullName evidence="2">Uncharacterized protein</fullName>
    </submittedName>
</protein>
<feature type="region of interest" description="Disordered" evidence="1">
    <location>
        <begin position="1"/>
        <end position="55"/>
    </location>
</feature>
<evidence type="ECO:0000256" key="1">
    <source>
        <dbReference type="SAM" id="MobiDB-lite"/>
    </source>
</evidence>
<dbReference type="EMBL" id="GBRH01272377">
    <property type="protein sequence ID" value="JAD25518.1"/>
    <property type="molecule type" value="Transcribed_RNA"/>
</dbReference>
<proteinExistence type="predicted"/>
<dbReference type="AlphaFoldDB" id="A0A0A8YIY3"/>
<name>A0A0A8YIY3_ARUDO</name>
<feature type="compositionally biased region" description="Polar residues" evidence="1">
    <location>
        <begin position="46"/>
        <end position="55"/>
    </location>
</feature>
<accession>A0A0A8YIY3</accession>